<organism evidence="1 2">
    <name type="scientific">Novosphingobium sediminicola</name>
    <dbReference type="NCBI Taxonomy" id="563162"/>
    <lineage>
        <taxon>Bacteria</taxon>
        <taxon>Pseudomonadati</taxon>
        <taxon>Pseudomonadota</taxon>
        <taxon>Alphaproteobacteria</taxon>
        <taxon>Sphingomonadales</taxon>
        <taxon>Sphingomonadaceae</taxon>
        <taxon>Novosphingobium</taxon>
    </lineage>
</organism>
<gene>
    <name evidence="1" type="ORF">GGR38_002990</name>
</gene>
<dbReference type="Proteomes" id="UP000548867">
    <property type="component" value="Unassembled WGS sequence"/>
</dbReference>
<keyword evidence="2" id="KW-1185">Reference proteome</keyword>
<proteinExistence type="predicted"/>
<evidence type="ECO:0000313" key="2">
    <source>
        <dbReference type="Proteomes" id="UP000548867"/>
    </source>
</evidence>
<evidence type="ECO:0000313" key="1">
    <source>
        <dbReference type="EMBL" id="MBB3956033.1"/>
    </source>
</evidence>
<accession>A0A7W6CKB7</accession>
<protein>
    <submittedName>
        <fullName evidence="1">Uncharacterized protein</fullName>
    </submittedName>
</protein>
<name>A0A7W6CKB7_9SPHN</name>
<reference evidence="1 2" key="1">
    <citation type="submission" date="2020-08" db="EMBL/GenBank/DDBJ databases">
        <title>Genomic Encyclopedia of Type Strains, Phase IV (KMG-IV): sequencing the most valuable type-strain genomes for metagenomic binning, comparative biology and taxonomic classification.</title>
        <authorList>
            <person name="Goeker M."/>
        </authorList>
    </citation>
    <scope>NUCLEOTIDE SEQUENCE [LARGE SCALE GENOMIC DNA]</scope>
    <source>
        <strain evidence="1 2">DSM 27057</strain>
    </source>
</reference>
<sequence length="39" mass="4288">MSKAAPSVTPARKRLLPRLVLMVFSDCGGQTIARMEMPK</sequence>
<dbReference type="AlphaFoldDB" id="A0A7W6CKB7"/>
<dbReference type="EMBL" id="JACIDX010000011">
    <property type="protein sequence ID" value="MBB3956033.1"/>
    <property type="molecule type" value="Genomic_DNA"/>
</dbReference>
<comment type="caution">
    <text evidence="1">The sequence shown here is derived from an EMBL/GenBank/DDBJ whole genome shotgun (WGS) entry which is preliminary data.</text>
</comment>